<accession>A0A315XL36</accession>
<comment type="caution">
    <text evidence="1">The sequence shown here is derived from an EMBL/GenBank/DDBJ whole genome shotgun (WGS) entry which is preliminary data.</text>
</comment>
<dbReference type="AlphaFoldDB" id="A0A315XL36"/>
<name>A0A315XL36_9EURY</name>
<protein>
    <recommendedName>
        <fullName evidence="3">5-methylcytosine-specific restriction enzyme B</fullName>
    </recommendedName>
</protein>
<proteinExistence type="predicted"/>
<sequence>MNLSHVERYFADFLSAIESGEEIPLYGNKYPLKLSSNLFIIGTVNVDETTYMFSPKVLDRANTIEFDTVSAWDYMSLKEEYDDFKGDIDYLQSPLEGSDISKLNIDDLKEILSEITCGNDCLWEILAKELTELQEILKISGFDFGFRVINEILRFMMVAWRYENSPGEWDNWERYFDAQIKQKILPKLHGSEKAIGAVLTKLFNTCLEERNNNENPKNFEISKENCRYYTSALKLKDMAKVLSDQRYVSFIN</sequence>
<keyword evidence="2" id="KW-1185">Reference proteome</keyword>
<organism evidence="1 2">
    <name type="scientific">Methanobrevibacter thaueri</name>
    <dbReference type="NCBI Taxonomy" id="190975"/>
    <lineage>
        <taxon>Archaea</taxon>
        <taxon>Methanobacteriati</taxon>
        <taxon>Methanobacteriota</taxon>
        <taxon>Methanomada group</taxon>
        <taxon>Methanobacteria</taxon>
        <taxon>Methanobacteriales</taxon>
        <taxon>Methanobacteriaceae</taxon>
        <taxon>Methanobrevibacter</taxon>
    </lineage>
</organism>
<reference evidence="1 2" key="1">
    <citation type="submission" date="2017-03" db="EMBL/GenBank/DDBJ databases">
        <title>Genome sequence of Methanobrevibacter thaueri.</title>
        <authorList>
            <person name="Poehlein A."/>
            <person name="Seedorf H."/>
            <person name="Daniel R."/>
        </authorList>
    </citation>
    <scope>NUCLEOTIDE SEQUENCE [LARGE SCALE GENOMIC DNA]</scope>
    <source>
        <strain evidence="1 2">DSM 11995</strain>
    </source>
</reference>
<dbReference type="EMBL" id="MZGS01000028">
    <property type="protein sequence ID" value="PWB85216.1"/>
    <property type="molecule type" value="Genomic_DNA"/>
</dbReference>
<dbReference type="Proteomes" id="UP000251717">
    <property type="component" value="Unassembled WGS sequence"/>
</dbReference>
<gene>
    <name evidence="1" type="ORF">MBBTH_18150</name>
</gene>
<evidence type="ECO:0000313" key="1">
    <source>
        <dbReference type="EMBL" id="PWB85216.1"/>
    </source>
</evidence>
<evidence type="ECO:0000313" key="2">
    <source>
        <dbReference type="Proteomes" id="UP000251717"/>
    </source>
</evidence>
<dbReference type="OrthoDB" id="76860at2157"/>
<evidence type="ECO:0008006" key="3">
    <source>
        <dbReference type="Google" id="ProtNLM"/>
    </source>
</evidence>
<dbReference type="RefSeq" id="WP_116592724.1">
    <property type="nucleotide sequence ID" value="NZ_MZGS01000028.1"/>
</dbReference>